<dbReference type="AlphaFoldDB" id="A0A0D0UR37"/>
<keyword evidence="2" id="KW-1185">Reference proteome</keyword>
<dbReference type="EMBL" id="JXSX01000003">
    <property type="protein sequence ID" value="KIR61312.1"/>
    <property type="molecule type" value="Genomic_DNA"/>
</dbReference>
<sequence length="165" mass="17847">MRDSTSGPPATDNSAVEIVDVAQAGATRPHHDPVARAVWLAAVHPSMRASGGTVTTPVKEPAVGRNYYRVGVRLRDGVAVGLLFNAAASLVAAAEPQDHHSVTLTFVDVPAGDPFSEAELRVAKAAELIQPLSDNDLRFLTEDERRDVAYHHQDRLGDLLFNWFD</sequence>
<gene>
    <name evidence="1" type="ORF">TK50_26805</name>
</gene>
<protein>
    <submittedName>
        <fullName evidence="1">Uncharacterized protein</fullName>
    </submittedName>
</protein>
<dbReference type="OrthoDB" id="6313019at2"/>
<name>A0A0D0UR37_9ACTN</name>
<accession>A0A0D0UR37</accession>
<comment type="caution">
    <text evidence="1">The sequence shown here is derived from an EMBL/GenBank/DDBJ whole genome shotgun (WGS) entry which is preliminary data.</text>
</comment>
<dbReference type="PATRIC" id="fig|47853.6.peg.5614"/>
<evidence type="ECO:0000313" key="2">
    <source>
        <dbReference type="Proteomes" id="UP000032254"/>
    </source>
</evidence>
<reference evidence="1 2" key="1">
    <citation type="submission" date="2015-01" db="EMBL/GenBank/DDBJ databases">
        <title>Sequencing and annotation of Micromonospora carbonacea strain JXNU-1 genome.</title>
        <authorList>
            <person name="Long Z."/>
            <person name="Huang Y."/>
            <person name="Jiang Y."/>
        </authorList>
    </citation>
    <scope>NUCLEOTIDE SEQUENCE [LARGE SCALE GENOMIC DNA]</scope>
    <source>
        <strain evidence="1 2">JXNU-1</strain>
    </source>
</reference>
<proteinExistence type="predicted"/>
<organism evidence="1 2">
    <name type="scientific">Micromonospora haikouensis</name>
    <dbReference type="NCBI Taxonomy" id="686309"/>
    <lineage>
        <taxon>Bacteria</taxon>
        <taxon>Bacillati</taxon>
        <taxon>Actinomycetota</taxon>
        <taxon>Actinomycetes</taxon>
        <taxon>Micromonosporales</taxon>
        <taxon>Micromonosporaceae</taxon>
        <taxon>Micromonospora</taxon>
    </lineage>
</organism>
<dbReference type="Proteomes" id="UP000032254">
    <property type="component" value="Unassembled WGS sequence"/>
</dbReference>
<evidence type="ECO:0000313" key="1">
    <source>
        <dbReference type="EMBL" id="KIR61312.1"/>
    </source>
</evidence>